<dbReference type="EMBL" id="MU167226">
    <property type="protein sequence ID" value="KAG0149661.1"/>
    <property type="molecule type" value="Genomic_DNA"/>
</dbReference>
<sequence>MEFLDGTEAEALFHRLARGRSPETLGTSFLWILWLKWYRETAYPYKKFIATESDFIQEMKLSLKTSKPIVNDRPQTSHFRTGHAISEDSPYKLILGQHILRCFTHVSKGPQREFSFNKRSTRNALFELLAEVGQLEVQLLEHHEPIRAWFDSLTQKLQGESDLVPGKQLPHFPTNHDNSTRTQLRRLIHRTYLQLIIPFFGSIRIIHYKLAPDKVGAWDPLIQQGWKFIQELLDSWTYNDIFTAMETKYSTLKTPTEAEHSPGRALLQIVLKRYLKDFCVKFTFKDVWQIWELLSNSNGPYKAIQVEPDLKAYQAYKRAITVFQKSVKASLQDFVLNSRVKLHEMNSIHQA</sequence>
<gene>
    <name evidence="1" type="ORF">CROQUDRAFT_59212</name>
</gene>
<name>A0A9P6TEL2_9BASI</name>
<dbReference type="OrthoDB" id="10670814at2759"/>
<comment type="caution">
    <text evidence="1">The sequence shown here is derived from an EMBL/GenBank/DDBJ whole genome shotgun (WGS) entry which is preliminary data.</text>
</comment>
<dbReference type="Proteomes" id="UP000886653">
    <property type="component" value="Unassembled WGS sequence"/>
</dbReference>
<accession>A0A9P6TEL2</accession>
<dbReference type="AlphaFoldDB" id="A0A9P6TEL2"/>
<reference evidence="1" key="1">
    <citation type="submission" date="2013-11" db="EMBL/GenBank/DDBJ databases">
        <title>Genome sequence of the fusiform rust pathogen reveals effectors for host alternation and coevolution with pine.</title>
        <authorList>
            <consortium name="DOE Joint Genome Institute"/>
            <person name="Smith K."/>
            <person name="Pendleton A."/>
            <person name="Kubisiak T."/>
            <person name="Anderson C."/>
            <person name="Salamov A."/>
            <person name="Aerts A."/>
            <person name="Riley R."/>
            <person name="Clum A."/>
            <person name="Lindquist E."/>
            <person name="Ence D."/>
            <person name="Campbell M."/>
            <person name="Kronenberg Z."/>
            <person name="Feau N."/>
            <person name="Dhillon B."/>
            <person name="Hamelin R."/>
            <person name="Burleigh J."/>
            <person name="Smith J."/>
            <person name="Yandell M."/>
            <person name="Nelson C."/>
            <person name="Grigoriev I."/>
            <person name="Davis J."/>
        </authorList>
    </citation>
    <scope>NUCLEOTIDE SEQUENCE</scope>
    <source>
        <strain evidence="1">G11</strain>
    </source>
</reference>
<organism evidence="1 2">
    <name type="scientific">Cronartium quercuum f. sp. fusiforme G11</name>
    <dbReference type="NCBI Taxonomy" id="708437"/>
    <lineage>
        <taxon>Eukaryota</taxon>
        <taxon>Fungi</taxon>
        <taxon>Dikarya</taxon>
        <taxon>Basidiomycota</taxon>
        <taxon>Pucciniomycotina</taxon>
        <taxon>Pucciniomycetes</taxon>
        <taxon>Pucciniales</taxon>
        <taxon>Coleosporiaceae</taxon>
        <taxon>Cronartium</taxon>
    </lineage>
</organism>
<proteinExistence type="predicted"/>
<evidence type="ECO:0000313" key="2">
    <source>
        <dbReference type="Proteomes" id="UP000886653"/>
    </source>
</evidence>
<keyword evidence="2" id="KW-1185">Reference proteome</keyword>
<evidence type="ECO:0000313" key="1">
    <source>
        <dbReference type="EMBL" id="KAG0149661.1"/>
    </source>
</evidence>
<protein>
    <submittedName>
        <fullName evidence="1">Uncharacterized protein</fullName>
    </submittedName>
</protein>